<keyword evidence="4" id="KW-0804">Transcription</keyword>
<dbReference type="InterPro" id="IPR050109">
    <property type="entry name" value="HTH-type_TetR-like_transc_reg"/>
</dbReference>
<evidence type="ECO:0000313" key="8">
    <source>
        <dbReference type="Proteomes" id="UP001232725"/>
    </source>
</evidence>
<evidence type="ECO:0000256" key="3">
    <source>
        <dbReference type="ARBA" id="ARBA00023125"/>
    </source>
</evidence>
<dbReference type="PANTHER" id="PTHR30055:SF151">
    <property type="entry name" value="TRANSCRIPTIONAL REGULATORY PROTEIN"/>
    <property type="match status" value="1"/>
</dbReference>
<sequence>MNAAAPSRRPGRPRGAVVDAGLIHEAALELLRTVGLRGLTMRALAARLGVSVSALYNHVPSRAAVLATVQERFAEELDVSGFGGVSLREALARWAWSYLHALRRRPELVPVIVEVPLAQAPRSSLVYQRVVAGFAAAGWPEESTVASLSVLETFIFGAALDSTSPDDAYAPPDAAHSPLLARSYEAFSRSVEAQDARPRDLVFSMGLEAILTGLHSLWGSGRGWARAGEGMRSDV</sequence>
<dbReference type="InterPro" id="IPR004111">
    <property type="entry name" value="Repressor_TetR_C"/>
</dbReference>
<protein>
    <submittedName>
        <fullName evidence="7">TetR family transcriptional regulator</fullName>
    </submittedName>
</protein>
<dbReference type="EMBL" id="JAVALS010000003">
    <property type="protein sequence ID" value="MDP5227034.1"/>
    <property type="molecule type" value="Genomic_DNA"/>
</dbReference>
<proteinExistence type="predicted"/>
<dbReference type="CDD" id="cd00093">
    <property type="entry name" value="HTH_XRE"/>
    <property type="match status" value="1"/>
</dbReference>
<evidence type="ECO:0000256" key="5">
    <source>
        <dbReference type="PROSITE-ProRule" id="PRU00335"/>
    </source>
</evidence>
<evidence type="ECO:0000313" key="7">
    <source>
        <dbReference type="EMBL" id="MDP5227034.1"/>
    </source>
</evidence>
<keyword evidence="1" id="KW-0678">Repressor</keyword>
<dbReference type="Pfam" id="PF02909">
    <property type="entry name" value="TetR_C_1"/>
    <property type="match status" value="1"/>
</dbReference>
<dbReference type="InterPro" id="IPR036271">
    <property type="entry name" value="Tet_transcr_reg_TetR-rel_C_sf"/>
</dbReference>
<dbReference type="SUPFAM" id="SSF46689">
    <property type="entry name" value="Homeodomain-like"/>
    <property type="match status" value="1"/>
</dbReference>
<evidence type="ECO:0000256" key="4">
    <source>
        <dbReference type="ARBA" id="ARBA00023163"/>
    </source>
</evidence>
<dbReference type="Pfam" id="PF00440">
    <property type="entry name" value="TetR_N"/>
    <property type="match status" value="1"/>
</dbReference>
<dbReference type="PROSITE" id="PS50977">
    <property type="entry name" value="HTH_TETR_2"/>
    <property type="match status" value="1"/>
</dbReference>
<dbReference type="InterPro" id="IPR001647">
    <property type="entry name" value="HTH_TetR"/>
</dbReference>
<keyword evidence="2" id="KW-0805">Transcription regulation</keyword>
<dbReference type="Gene3D" id="1.10.357.10">
    <property type="entry name" value="Tetracycline Repressor, domain 2"/>
    <property type="match status" value="1"/>
</dbReference>
<evidence type="ECO:0000259" key="6">
    <source>
        <dbReference type="PROSITE" id="PS50977"/>
    </source>
</evidence>
<reference evidence="7 8" key="1">
    <citation type="submission" date="2023-08" db="EMBL/GenBank/DDBJ databases">
        <title>Arthrobacter horti sp. nov., isolated from forest soil.</title>
        <authorList>
            <person name="Park M."/>
        </authorList>
    </citation>
    <scope>NUCLEOTIDE SEQUENCE [LARGE SCALE GENOMIC DNA]</scope>
    <source>
        <strain evidence="7 8">YJM1</strain>
    </source>
</reference>
<evidence type="ECO:0000256" key="2">
    <source>
        <dbReference type="ARBA" id="ARBA00023015"/>
    </source>
</evidence>
<gene>
    <name evidence="7" type="ORF">Q9R02_07720</name>
</gene>
<accession>A0ABT9IN62</accession>
<dbReference type="PANTHER" id="PTHR30055">
    <property type="entry name" value="HTH-TYPE TRANSCRIPTIONAL REGULATOR RUTR"/>
    <property type="match status" value="1"/>
</dbReference>
<dbReference type="PRINTS" id="PR00400">
    <property type="entry name" value="TETREPRESSOR"/>
</dbReference>
<dbReference type="SUPFAM" id="SSF48498">
    <property type="entry name" value="Tetracyclin repressor-like, C-terminal domain"/>
    <property type="match status" value="1"/>
</dbReference>
<feature type="domain" description="HTH tetR-type" evidence="6">
    <location>
        <begin position="17"/>
        <end position="77"/>
    </location>
</feature>
<dbReference type="InterPro" id="IPR001387">
    <property type="entry name" value="Cro/C1-type_HTH"/>
</dbReference>
<evidence type="ECO:0000256" key="1">
    <source>
        <dbReference type="ARBA" id="ARBA00022491"/>
    </source>
</evidence>
<keyword evidence="3 5" id="KW-0238">DNA-binding</keyword>
<dbReference type="RefSeq" id="WP_305996073.1">
    <property type="nucleotide sequence ID" value="NZ_JAVALS010000003.1"/>
</dbReference>
<name>A0ABT9IN62_9MICC</name>
<organism evidence="7 8">
    <name type="scientific">Arthrobacter horti</name>
    <dbReference type="NCBI Taxonomy" id="3068273"/>
    <lineage>
        <taxon>Bacteria</taxon>
        <taxon>Bacillati</taxon>
        <taxon>Actinomycetota</taxon>
        <taxon>Actinomycetes</taxon>
        <taxon>Micrococcales</taxon>
        <taxon>Micrococcaceae</taxon>
        <taxon>Arthrobacter</taxon>
    </lineage>
</organism>
<dbReference type="InterPro" id="IPR009057">
    <property type="entry name" value="Homeodomain-like_sf"/>
</dbReference>
<keyword evidence="8" id="KW-1185">Reference proteome</keyword>
<comment type="caution">
    <text evidence="7">The sequence shown here is derived from an EMBL/GenBank/DDBJ whole genome shotgun (WGS) entry which is preliminary data.</text>
</comment>
<dbReference type="InterPro" id="IPR003012">
    <property type="entry name" value="Tet_transcr_reg_TetR"/>
</dbReference>
<dbReference type="Proteomes" id="UP001232725">
    <property type="component" value="Unassembled WGS sequence"/>
</dbReference>
<feature type="DNA-binding region" description="H-T-H motif" evidence="5">
    <location>
        <begin position="40"/>
        <end position="59"/>
    </location>
</feature>